<dbReference type="RefSeq" id="WP_160689102.1">
    <property type="nucleotide sequence ID" value="NZ_CP047897.1"/>
</dbReference>
<proteinExistence type="predicted"/>
<evidence type="ECO:0000313" key="2">
    <source>
        <dbReference type="Proteomes" id="UP000464214"/>
    </source>
</evidence>
<gene>
    <name evidence="1" type="ORF">GU926_03615</name>
</gene>
<dbReference type="AlphaFoldDB" id="A0A6P1NXJ5"/>
<evidence type="ECO:0000313" key="1">
    <source>
        <dbReference type="EMBL" id="QHL86575.1"/>
    </source>
</evidence>
<accession>A0A6P1NXJ5</accession>
<protein>
    <submittedName>
        <fullName evidence="1">Uncharacterized protein</fullName>
    </submittedName>
</protein>
<reference evidence="1 2" key="1">
    <citation type="submission" date="2020-01" db="EMBL/GenBank/DDBJ databases">
        <authorList>
            <person name="Kim M."/>
        </authorList>
    </citation>
    <scope>NUCLEOTIDE SEQUENCE [LARGE SCALE GENOMIC DNA]</scope>
    <source>
        <strain evidence="1 2">BT10</strain>
    </source>
</reference>
<sequence length="66" mass="7566">MKESWLLDADSIHFPLSLNTLKALEELRLPPTLRMMKEILNKVRSSVFGLFSGKEYKNSGSPFCLH</sequence>
<keyword evidence="2" id="KW-1185">Reference proteome</keyword>
<dbReference type="KEGG" id="nib:GU926_03615"/>
<name>A0A6P1NXJ5_9BACT</name>
<dbReference type="EMBL" id="CP047897">
    <property type="protein sequence ID" value="QHL86575.1"/>
    <property type="molecule type" value="Genomic_DNA"/>
</dbReference>
<organism evidence="1 2">
    <name type="scientific">Nibribacter ruber</name>
    <dbReference type="NCBI Taxonomy" id="2698458"/>
    <lineage>
        <taxon>Bacteria</taxon>
        <taxon>Pseudomonadati</taxon>
        <taxon>Bacteroidota</taxon>
        <taxon>Cytophagia</taxon>
        <taxon>Cytophagales</taxon>
        <taxon>Hymenobacteraceae</taxon>
        <taxon>Nibribacter</taxon>
    </lineage>
</organism>
<dbReference type="Proteomes" id="UP000464214">
    <property type="component" value="Chromosome"/>
</dbReference>